<gene>
    <name evidence="3" type="ORF">A1507_18625</name>
</gene>
<evidence type="ECO:0000313" key="3">
    <source>
        <dbReference type="EMBL" id="OAI12785.1"/>
    </source>
</evidence>
<evidence type="ECO:0000256" key="1">
    <source>
        <dbReference type="SAM" id="MobiDB-lite"/>
    </source>
</evidence>
<dbReference type="OrthoDB" id="8427993at2"/>
<dbReference type="Pfam" id="PF24390">
    <property type="entry name" value="PRTase-CE"/>
    <property type="match status" value="1"/>
</dbReference>
<dbReference type="RefSeq" id="WP_064041737.1">
    <property type="nucleotide sequence ID" value="NZ_LUUJ01000106.1"/>
</dbReference>
<organism evidence="3 4">
    <name type="scientific">Methylomonas koyamae</name>
    <dbReference type="NCBI Taxonomy" id="702114"/>
    <lineage>
        <taxon>Bacteria</taxon>
        <taxon>Pseudomonadati</taxon>
        <taxon>Pseudomonadota</taxon>
        <taxon>Gammaproteobacteria</taxon>
        <taxon>Methylococcales</taxon>
        <taxon>Methylococcaceae</taxon>
        <taxon>Methylomonas</taxon>
    </lineage>
</organism>
<dbReference type="AlphaFoldDB" id="A0A177N4K7"/>
<evidence type="ECO:0000259" key="2">
    <source>
        <dbReference type="Pfam" id="PF24390"/>
    </source>
</evidence>
<evidence type="ECO:0000313" key="4">
    <source>
        <dbReference type="Proteomes" id="UP000077857"/>
    </source>
</evidence>
<proteinExistence type="predicted"/>
<feature type="domain" description="PRTase-CE" evidence="2">
    <location>
        <begin position="54"/>
        <end position="361"/>
    </location>
</feature>
<accession>A0A177N4K7</accession>
<comment type="caution">
    <text evidence="3">The sequence shown here is derived from an EMBL/GenBank/DDBJ whole genome shotgun (WGS) entry which is preliminary data.</text>
</comment>
<dbReference type="Proteomes" id="UP000077857">
    <property type="component" value="Unassembled WGS sequence"/>
</dbReference>
<dbReference type="InterPro" id="IPR056920">
    <property type="entry name" value="PRTase-CE"/>
</dbReference>
<dbReference type="EMBL" id="LUUJ01000106">
    <property type="protein sequence ID" value="OAI12785.1"/>
    <property type="molecule type" value="Genomic_DNA"/>
</dbReference>
<name>A0A177N4K7_9GAMM</name>
<reference evidence="3 4" key="1">
    <citation type="submission" date="2016-03" db="EMBL/GenBank/DDBJ databases">
        <authorList>
            <person name="Ploux O."/>
        </authorList>
    </citation>
    <scope>NUCLEOTIDE SEQUENCE [LARGE SCALE GENOMIC DNA]</scope>
    <source>
        <strain evidence="3 4">R-45378</strain>
    </source>
</reference>
<protein>
    <recommendedName>
        <fullName evidence="2">PRTase-CE domain-containing protein</fullName>
    </recommendedName>
</protein>
<feature type="region of interest" description="Disordered" evidence="1">
    <location>
        <begin position="349"/>
        <end position="376"/>
    </location>
</feature>
<sequence>MKQELALRLLGKLMEWDLPKANEEFKWLRLLVDYKYDHYQGYSPGARFLINLINWLKQFPNIGDRNIAYRFVRERLIFISQREMQHLVSLTMPCFETEARRLVATELNLKFYDTWANSLAERRMHLLKLRTLYVALSDGAHIDVFRRENEGAVSNEQVVPLAEISQSKWNSLAEKLRNRLIFEGFSDASPLFERVCLIDDFTGSGFTLVRFDNGAWDGKVPKFCKQCQDGILEKYISKKCIVHIHHYLASSKAKETIFQELKSYGQVSDNFLFSTSFSYVLPPNIVVNDNAEQEFVSWITGNYDDSIESEHTKENIWYGYKQCGLPLVLAHNTPNNSIALLWAKSKDDSESSAKMRPLFHRKERHVDHGKNNAKPI</sequence>